<evidence type="ECO:0000256" key="2">
    <source>
        <dbReference type="ARBA" id="ARBA00022741"/>
    </source>
</evidence>
<keyword evidence="7" id="KW-0282">Flagellum</keyword>
<sequence length="254" mass="28196">MAEQDLKNTVTLIPDGVDVGPYLLRSPLEIGYVLRSLSASNEFVSVYFANGQQFMLTTVLDVDAKQGTFIFDNSAVESTNRALLASDRCVFVAAPDGVKIQFSVRGVRKASYQGLTALESDFPADLIKLQRREYFRLDTPMGKPFKCKIPLAGGKVLELSLHDISLGGLGAWLPVGVDGLDVMDVFPGCKLDLGAFGLLEVKLEVRGKRTITQKNGTVQRLVGFQFIDLPRQYENVLQRFIAQLERERHQLLKK</sequence>
<evidence type="ECO:0000313" key="8">
    <source>
        <dbReference type="Proteomes" id="UP001172778"/>
    </source>
</evidence>
<dbReference type="InterPro" id="IPR009926">
    <property type="entry name" value="T3SS_YcgR_PilZN"/>
</dbReference>
<keyword evidence="7" id="KW-0969">Cilium</keyword>
<comment type="similarity">
    <text evidence="4">Belongs to the YcgR family.</text>
</comment>
<dbReference type="EMBL" id="JARRAF010000007">
    <property type="protein sequence ID" value="MDK2123991.1"/>
    <property type="molecule type" value="Genomic_DNA"/>
</dbReference>
<dbReference type="InterPro" id="IPR023787">
    <property type="entry name" value="T3SS_YcgR"/>
</dbReference>
<comment type="subunit">
    <text evidence="4">Monomer. Interacts with the flagellar basal bodies.</text>
</comment>
<dbReference type="Pfam" id="PF07317">
    <property type="entry name" value="PilZN"/>
    <property type="match status" value="1"/>
</dbReference>
<dbReference type="Pfam" id="PF07238">
    <property type="entry name" value="PilZ"/>
    <property type="match status" value="1"/>
</dbReference>
<evidence type="ECO:0000256" key="4">
    <source>
        <dbReference type="HAMAP-Rule" id="MF_01457"/>
    </source>
</evidence>
<keyword evidence="7" id="KW-0966">Cell projection</keyword>
<proteinExistence type="inferred from homology"/>
<name>A0ABT7DV96_9NEIS</name>
<keyword evidence="8" id="KW-1185">Reference proteome</keyword>
<keyword evidence="2 4" id="KW-0547">Nucleotide-binding</keyword>
<comment type="caution">
    <text evidence="7">The sequence shown here is derived from an EMBL/GenBank/DDBJ whole genome shotgun (WGS) entry which is preliminary data.</text>
</comment>
<protein>
    <recommendedName>
        <fullName evidence="4">Flagellar brake protein YcgR</fullName>
    </recommendedName>
    <alternativeName>
        <fullName evidence="4">Cyclic di-GMP binding protein YcgR</fullName>
    </alternativeName>
</protein>
<dbReference type="InterPro" id="IPR012349">
    <property type="entry name" value="Split_barrel_FMN-bd"/>
</dbReference>
<dbReference type="RefSeq" id="WP_284100299.1">
    <property type="nucleotide sequence ID" value="NZ_JARRAF010000007.1"/>
</dbReference>
<dbReference type="InterPro" id="IPR009875">
    <property type="entry name" value="PilZ_domain"/>
</dbReference>
<evidence type="ECO:0000256" key="1">
    <source>
        <dbReference type="ARBA" id="ARBA00022636"/>
    </source>
</evidence>
<feature type="domain" description="Type III secretion system flagellar brake protein YcgR PilZN" evidence="6">
    <location>
        <begin position="22"/>
        <end position="127"/>
    </location>
</feature>
<reference evidence="7" key="1">
    <citation type="submission" date="2023-03" db="EMBL/GenBank/DDBJ databases">
        <title>Chitinimonas shenzhenensis gen. nov., sp. nov., a novel member of family Burkholderiaceae isolated from activated sludge collected in Shen Zhen, China.</title>
        <authorList>
            <person name="Wang X."/>
        </authorList>
    </citation>
    <scope>NUCLEOTIDE SEQUENCE</scope>
    <source>
        <strain evidence="7">DQS-5</strain>
    </source>
</reference>
<evidence type="ECO:0000313" key="7">
    <source>
        <dbReference type="EMBL" id="MDK2123991.1"/>
    </source>
</evidence>
<dbReference type="Proteomes" id="UP001172778">
    <property type="component" value="Unassembled WGS sequence"/>
</dbReference>
<dbReference type="Gene3D" id="2.30.110.10">
    <property type="entry name" value="Electron Transport, Fmn-binding Protein, Chain A"/>
    <property type="match status" value="1"/>
</dbReference>
<comment type="subcellular location">
    <subcellularLocation>
        <location evidence="4">Bacterial flagellum basal body</location>
    </subcellularLocation>
</comment>
<organism evidence="7 8">
    <name type="scientific">Parachitinimonas caeni</name>
    <dbReference type="NCBI Taxonomy" id="3031301"/>
    <lineage>
        <taxon>Bacteria</taxon>
        <taxon>Pseudomonadati</taxon>
        <taxon>Pseudomonadota</taxon>
        <taxon>Betaproteobacteria</taxon>
        <taxon>Neisseriales</taxon>
        <taxon>Chitinibacteraceae</taxon>
        <taxon>Parachitinimonas</taxon>
    </lineage>
</organism>
<feature type="domain" description="PilZ" evidence="5">
    <location>
        <begin position="130"/>
        <end position="243"/>
    </location>
</feature>
<comment type="function">
    <text evidence="4">Acts as a flagellar brake, regulating swimming and swarming in a bis-(3'-5') cyclic diguanylic acid (c-di-GMP)-dependent manner. Binds 1 c-di-GMP dimer per subunit. Increasing levels of c-di-GMP lead to decreased motility.</text>
</comment>
<evidence type="ECO:0000259" key="5">
    <source>
        <dbReference type="Pfam" id="PF07238"/>
    </source>
</evidence>
<accession>A0ABT7DV96</accession>
<dbReference type="HAMAP" id="MF_01457">
    <property type="entry name" value="YcgR"/>
    <property type="match status" value="1"/>
</dbReference>
<gene>
    <name evidence="4" type="primary">ycgR</name>
    <name evidence="7" type="ORF">PZA18_08030</name>
</gene>
<evidence type="ECO:0000259" key="6">
    <source>
        <dbReference type="Pfam" id="PF07317"/>
    </source>
</evidence>
<keyword evidence="3 4" id="KW-0975">Bacterial flagellum</keyword>
<evidence type="ECO:0000256" key="3">
    <source>
        <dbReference type="ARBA" id="ARBA00023143"/>
    </source>
</evidence>
<keyword evidence="1 4" id="KW-0973">c-di-GMP</keyword>
<dbReference type="Gene3D" id="2.40.10.220">
    <property type="entry name" value="predicted glycosyltransferase like domains"/>
    <property type="match status" value="1"/>
</dbReference>